<protein>
    <submittedName>
        <fullName evidence="4">Cyclin- protein fam58a</fullName>
    </submittedName>
</protein>
<evidence type="ECO:0000256" key="1">
    <source>
        <dbReference type="ARBA" id="ARBA00023127"/>
    </source>
</evidence>
<evidence type="ECO:0000313" key="4">
    <source>
        <dbReference type="EMBL" id="KAJ7378901.1"/>
    </source>
</evidence>
<dbReference type="InterPro" id="IPR006671">
    <property type="entry name" value="Cyclin_N"/>
</dbReference>
<dbReference type="OrthoDB" id="79090at2759"/>
<proteinExistence type="inferred from homology"/>
<dbReference type="PANTHER" id="PTHR10026">
    <property type="entry name" value="CYCLIN"/>
    <property type="match status" value="1"/>
</dbReference>
<comment type="caution">
    <text evidence="4">The sequence shown here is derived from an EMBL/GenBank/DDBJ whole genome shotgun (WGS) entry which is preliminary data.</text>
</comment>
<accession>A0A9W9ZBX1</accession>
<dbReference type="InterPro" id="IPR013763">
    <property type="entry name" value="Cyclin-like_dom"/>
</dbReference>
<dbReference type="SMART" id="SM00385">
    <property type="entry name" value="CYCLIN"/>
    <property type="match status" value="1"/>
</dbReference>
<evidence type="ECO:0000256" key="2">
    <source>
        <dbReference type="RuleBase" id="RU000383"/>
    </source>
</evidence>
<dbReference type="GO" id="GO:0016538">
    <property type="term" value="F:cyclin-dependent protein serine/threonine kinase regulator activity"/>
    <property type="evidence" value="ECO:0007669"/>
    <property type="project" value="InterPro"/>
</dbReference>
<organism evidence="4 5">
    <name type="scientific">Desmophyllum pertusum</name>
    <dbReference type="NCBI Taxonomy" id="174260"/>
    <lineage>
        <taxon>Eukaryota</taxon>
        <taxon>Metazoa</taxon>
        <taxon>Cnidaria</taxon>
        <taxon>Anthozoa</taxon>
        <taxon>Hexacorallia</taxon>
        <taxon>Scleractinia</taxon>
        <taxon>Caryophylliina</taxon>
        <taxon>Caryophylliidae</taxon>
        <taxon>Desmophyllum</taxon>
    </lineage>
</organism>
<sequence>MLSFKEHLRTTKFIMEAGHRLKLPPVTCASACVLYHRLYKQYLQYDYDATLVGCAALYLASKTEESPCKLRDVINVSYRMLHKDRAPLEVGSLYWELHDSVVNCELMMLRSLQFHVAFNNPHKTTSSPNLEKFSCPRKSSFVKSMPKETFPKLQEEEDLLFRSGIKTTNDAQFSNKPDSPFYLAINHRKKPEDSTWYTREMLKTAAARAGLQGKVTNHSVWKTSISRLMDADILVNLRSSAQRTQESEKP</sequence>
<dbReference type="SUPFAM" id="SSF47954">
    <property type="entry name" value="Cyclin-like"/>
    <property type="match status" value="1"/>
</dbReference>
<dbReference type="CDD" id="cd20534">
    <property type="entry name" value="CYCLIN_CCNM_CCNQ_rpt1"/>
    <property type="match status" value="1"/>
</dbReference>
<keyword evidence="1 2" id="KW-0195">Cyclin</keyword>
<keyword evidence="5" id="KW-1185">Reference proteome</keyword>
<evidence type="ECO:0000313" key="5">
    <source>
        <dbReference type="Proteomes" id="UP001163046"/>
    </source>
</evidence>
<dbReference type="GO" id="GO:0006357">
    <property type="term" value="P:regulation of transcription by RNA polymerase II"/>
    <property type="evidence" value="ECO:0007669"/>
    <property type="project" value="InterPro"/>
</dbReference>
<feature type="domain" description="Cyclin-like" evidence="3">
    <location>
        <begin position="12"/>
        <end position="110"/>
    </location>
</feature>
<dbReference type="EMBL" id="MU826361">
    <property type="protein sequence ID" value="KAJ7378901.1"/>
    <property type="molecule type" value="Genomic_DNA"/>
</dbReference>
<name>A0A9W9ZBX1_9CNID</name>
<evidence type="ECO:0000259" key="3">
    <source>
        <dbReference type="SMART" id="SM00385"/>
    </source>
</evidence>
<dbReference type="AlphaFoldDB" id="A0A9W9ZBX1"/>
<comment type="similarity">
    <text evidence="2">Belongs to the cyclin family.</text>
</comment>
<dbReference type="InterPro" id="IPR036915">
    <property type="entry name" value="Cyclin-like_sf"/>
</dbReference>
<dbReference type="InterPro" id="IPR048055">
    <property type="entry name" value="Cyclin-Q_first_cyclin_box"/>
</dbReference>
<reference evidence="4" key="1">
    <citation type="submission" date="2023-01" db="EMBL/GenBank/DDBJ databases">
        <title>Genome assembly of the deep-sea coral Lophelia pertusa.</title>
        <authorList>
            <person name="Herrera S."/>
            <person name="Cordes E."/>
        </authorList>
    </citation>
    <scope>NUCLEOTIDE SEQUENCE</scope>
    <source>
        <strain evidence="4">USNM1676648</strain>
        <tissue evidence="4">Polyp</tissue>
    </source>
</reference>
<dbReference type="Proteomes" id="UP001163046">
    <property type="component" value="Unassembled WGS sequence"/>
</dbReference>
<dbReference type="Pfam" id="PF00134">
    <property type="entry name" value="Cyclin_N"/>
    <property type="match status" value="1"/>
</dbReference>
<dbReference type="Gene3D" id="1.10.472.10">
    <property type="entry name" value="Cyclin-like"/>
    <property type="match status" value="1"/>
</dbReference>
<dbReference type="InterPro" id="IPR043198">
    <property type="entry name" value="Cyclin/Ssn8"/>
</dbReference>
<gene>
    <name evidence="4" type="primary">FAM58A_1</name>
    <name evidence="4" type="ORF">OS493_019592</name>
</gene>